<dbReference type="RefSeq" id="WP_062188855.1">
    <property type="nucleotide sequence ID" value="NZ_DF967965.1"/>
</dbReference>
<dbReference type="InterPro" id="IPR003593">
    <property type="entry name" value="AAA+_ATPase"/>
</dbReference>
<evidence type="ECO:0000313" key="5">
    <source>
        <dbReference type="Proteomes" id="UP000264141"/>
    </source>
</evidence>
<organism evidence="4 5">
    <name type="scientific">Anaerolinea thermolimosa</name>
    <dbReference type="NCBI Taxonomy" id="229919"/>
    <lineage>
        <taxon>Bacteria</taxon>
        <taxon>Bacillati</taxon>
        <taxon>Chloroflexota</taxon>
        <taxon>Anaerolineae</taxon>
        <taxon>Anaerolineales</taxon>
        <taxon>Anaerolineaceae</taxon>
        <taxon>Anaerolinea</taxon>
    </lineage>
</organism>
<dbReference type="AlphaFoldDB" id="A0A3D1JIK9"/>
<dbReference type="SMART" id="SM00382">
    <property type="entry name" value="AAA"/>
    <property type="match status" value="1"/>
</dbReference>
<dbReference type="Proteomes" id="UP000264141">
    <property type="component" value="Unassembled WGS sequence"/>
</dbReference>
<feature type="domain" description="ABC transporter" evidence="3">
    <location>
        <begin position="5"/>
        <end position="246"/>
    </location>
</feature>
<dbReference type="SUPFAM" id="SSF52540">
    <property type="entry name" value="P-loop containing nucleoside triphosphate hydrolases"/>
    <property type="match status" value="1"/>
</dbReference>
<reference evidence="4 5" key="1">
    <citation type="journal article" date="2018" name="Nat. Biotechnol.">
        <title>A standardized bacterial taxonomy based on genome phylogeny substantially revises the tree of life.</title>
        <authorList>
            <person name="Parks D.H."/>
            <person name="Chuvochina M."/>
            <person name="Waite D.W."/>
            <person name="Rinke C."/>
            <person name="Skarshewski A."/>
            <person name="Chaumeil P.A."/>
            <person name="Hugenholtz P."/>
        </authorList>
    </citation>
    <scope>NUCLEOTIDE SEQUENCE [LARGE SCALE GENOMIC DNA]</scope>
    <source>
        <strain evidence="4">UBA8781</strain>
    </source>
</reference>
<evidence type="ECO:0000259" key="3">
    <source>
        <dbReference type="PROSITE" id="PS50893"/>
    </source>
</evidence>
<dbReference type="GO" id="GO:0005524">
    <property type="term" value="F:ATP binding"/>
    <property type="evidence" value="ECO:0007669"/>
    <property type="project" value="UniProtKB-KW"/>
</dbReference>
<dbReference type="OrthoDB" id="9771863at2"/>
<dbReference type="STRING" id="229919.GCA_001050195_00192"/>
<gene>
    <name evidence="4" type="ORF">DEQ80_10480</name>
</gene>
<dbReference type="CDD" id="cd03216">
    <property type="entry name" value="ABC_Carb_Monos_I"/>
    <property type="match status" value="1"/>
</dbReference>
<dbReference type="PROSITE" id="PS50893">
    <property type="entry name" value="ABC_TRANSPORTER_2"/>
    <property type="match status" value="1"/>
</dbReference>
<dbReference type="EMBL" id="DPBP01000041">
    <property type="protein sequence ID" value="HCE18274.1"/>
    <property type="molecule type" value="Genomic_DNA"/>
</dbReference>
<dbReference type="GO" id="GO:0016887">
    <property type="term" value="F:ATP hydrolysis activity"/>
    <property type="evidence" value="ECO:0007669"/>
    <property type="project" value="InterPro"/>
</dbReference>
<dbReference type="InterPro" id="IPR003439">
    <property type="entry name" value="ABC_transporter-like_ATP-bd"/>
</dbReference>
<evidence type="ECO:0000313" key="4">
    <source>
        <dbReference type="EMBL" id="HCE18274.1"/>
    </source>
</evidence>
<keyword evidence="2 4" id="KW-0067">ATP-binding</keyword>
<keyword evidence="1" id="KW-0547">Nucleotide-binding</keyword>
<evidence type="ECO:0000256" key="1">
    <source>
        <dbReference type="ARBA" id="ARBA00022741"/>
    </source>
</evidence>
<evidence type="ECO:0000256" key="2">
    <source>
        <dbReference type="ARBA" id="ARBA00022840"/>
    </source>
</evidence>
<dbReference type="InterPro" id="IPR027417">
    <property type="entry name" value="P-loop_NTPase"/>
</dbReference>
<proteinExistence type="predicted"/>
<comment type="caution">
    <text evidence="4">The sequence shown here is derived from an EMBL/GenBank/DDBJ whole genome shotgun (WGS) entry which is preliminary data.</text>
</comment>
<accession>A0A3D1JIK9</accession>
<protein>
    <submittedName>
        <fullName evidence="4">Sugar ABC transporter ATP-binding protein</fullName>
    </submittedName>
</protein>
<dbReference type="PANTHER" id="PTHR43790">
    <property type="entry name" value="CARBOHYDRATE TRANSPORT ATP-BINDING PROTEIN MG119-RELATED"/>
    <property type="match status" value="1"/>
</dbReference>
<name>A0A3D1JIK9_9CHLR</name>
<dbReference type="Pfam" id="PF00005">
    <property type="entry name" value="ABC_tran"/>
    <property type="match status" value="1"/>
</dbReference>
<sequence>MDYFLQMRNISKTFGEVKALRNVNFEVGTNEIVGLLGDNGAGKSTLIKIIMGYHRPDPGGEIILKGKKVEDWSVEKARSYGIEAVYQERALADLQPLWRNIFMGREITNRFGVLDVKKMREETDRLMRTTMGFTSAAISADSLVRNMSGGERQGVAITRALYFQAEMIILDEPTMGLSLSETKKCLEFVEDIKKAGKCCIFIDHNIYHVYPVADRIVVIDRGMVAGQFYKNQVSLEELTARLYLVAQTGRLNSNGEAGAGEEPRGEL</sequence>
<dbReference type="InterPro" id="IPR050107">
    <property type="entry name" value="ABC_carbohydrate_import_ATPase"/>
</dbReference>
<dbReference type="PANTHER" id="PTHR43790:SF8">
    <property type="entry name" value="SUGAR ABC TRANSPORTER ATP-BINDING PROTEIN"/>
    <property type="match status" value="1"/>
</dbReference>
<dbReference type="Gene3D" id="3.40.50.300">
    <property type="entry name" value="P-loop containing nucleotide triphosphate hydrolases"/>
    <property type="match status" value="1"/>
</dbReference>